<gene>
    <name evidence="21" type="ORF">GLAREA_04156</name>
</gene>
<comment type="function">
    <text evidence="14">Rnase which modulates cell survival under stress conditions. Released from the vacuole to the cytoplasm during stress to promote tRNA and rRNA cleavage and to activate separately a downstream pathway that promotes cell death. Involved in cell size, vacuolar morphology and growth at high temperatures and high salt concentration.</text>
</comment>
<feature type="region of interest" description="Disordered" evidence="18">
    <location>
        <begin position="119"/>
        <end position="145"/>
    </location>
</feature>
<keyword evidence="7" id="KW-0540">Nuclease</keyword>
<dbReference type="InterPro" id="IPR057328">
    <property type="entry name" value="RNaseT2L_C"/>
</dbReference>
<dbReference type="OMA" id="HESLWIH"/>
<evidence type="ECO:0000256" key="9">
    <source>
        <dbReference type="ARBA" id="ARBA00022759"/>
    </source>
</evidence>
<feature type="region of interest" description="Disordered" evidence="18">
    <location>
        <begin position="85"/>
        <end position="105"/>
    </location>
</feature>
<dbReference type="InterPro" id="IPR033130">
    <property type="entry name" value="RNase_T2_His_AS_2"/>
</dbReference>
<dbReference type="SUPFAM" id="SSF55895">
    <property type="entry name" value="Ribonuclease Rh-like"/>
    <property type="match status" value="1"/>
</dbReference>
<dbReference type="PROSITE" id="PS00530">
    <property type="entry name" value="RNASE_T2_1"/>
    <property type="match status" value="1"/>
</dbReference>
<evidence type="ECO:0000256" key="4">
    <source>
        <dbReference type="ARBA" id="ARBA00012571"/>
    </source>
</evidence>
<dbReference type="GeneID" id="19463211"/>
<comment type="subcellular location">
    <subcellularLocation>
        <location evidence="2">Cytoplasm</location>
    </subcellularLocation>
    <subcellularLocation>
        <location evidence="1">Vacuole lumen</location>
    </subcellularLocation>
</comment>
<dbReference type="Proteomes" id="UP000016922">
    <property type="component" value="Unassembled WGS sequence"/>
</dbReference>
<evidence type="ECO:0000256" key="3">
    <source>
        <dbReference type="ARBA" id="ARBA00007469"/>
    </source>
</evidence>
<feature type="chain" id="PRO_5004508033" description="Ribonuclease T2-like" evidence="19">
    <location>
        <begin position="23"/>
        <end position="515"/>
    </location>
</feature>
<keyword evidence="22" id="KW-1185">Reference proteome</keyword>
<evidence type="ECO:0000313" key="22">
    <source>
        <dbReference type="Proteomes" id="UP000016922"/>
    </source>
</evidence>
<evidence type="ECO:0000259" key="20">
    <source>
        <dbReference type="Pfam" id="PF25488"/>
    </source>
</evidence>
<accession>S3D201</accession>
<feature type="active site" evidence="16">
    <location>
        <position position="255"/>
    </location>
</feature>
<dbReference type="Pfam" id="PF00445">
    <property type="entry name" value="Ribonuclease_T2"/>
    <property type="match status" value="1"/>
</dbReference>
<feature type="signal peptide" evidence="19">
    <location>
        <begin position="1"/>
        <end position="22"/>
    </location>
</feature>
<dbReference type="PANTHER" id="PTHR11240:SF79">
    <property type="entry name" value="RIBONUCLEASE T2"/>
    <property type="match status" value="1"/>
</dbReference>
<evidence type="ECO:0000256" key="15">
    <source>
        <dbReference type="ARBA" id="ARBA00071169"/>
    </source>
</evidence>
<dbReference type="GO" id="GO:0005775">
    <property type="term" value="C:vacuolar lumen"/>
    <property type="evidence" value="ECO:0007669"/>
    <property type="project" value="UniProtKB-SubCell"/>
</dbReference>
<evidence type="ECO:0000313" key="21">
    <source>
        <dbReference type="EMBL" id="EPE31189.1"/>
    </source>
</evidence>
<dbReference type="FunFam" id="3.90.730.10:FF:000004">
    <property type="entry name" value="Ribonuclease T2-like"/>
    <property type="match status" value="1"/>
</dbReference>
<evidence type="ECO:0000256" key="1">
    <source>
        <dbReference type="ARBA" id="ARBA00004410"/>
    </source>
</evidence>
<comment type="similarity">
    <text evidence="3 17">Belongs to the RNase T2 family.</text>
</comment>
<dbReference type="RefSeq" id="XP_008082600.1">
    <property type="nucleotide sequence ID" value="XM_008084409.1"/>
</dbReference>
<keyword evidence="11" id="KW-1015">Disulfide bond</keyword>
<keyword evidence="13" id="KW-0456">Lyase</keyword>
<evidence type="ECO:0000256" key="18">
    <source>
        <dbReference type="SAM" id="MobiDB-lite"/>
    </source>
</evidence>
<feature type="active site" evidence="16">
    <location>
        <position position="259"/>
    </location>
</feature>
<evidence type="ECO:0000256" key="17">
    <source>
        <dbReference type="RuleBase" id="RU004328"/>
    </source>
</evidence>
<dbReference type="GO" id="GO:0003723">
    <property type="term" value="F:RNA binding"/>
    <property type="evidence" value="ECO:0007669"/>
    <property type="project" value="InterPro"/>
</dbReference>
<evidence type="ECO:0000256" key="6">
    <source>
        <dbReference type="ARBA" id="ARBA00022554"/>
    </source>
</evidence>
<keyword evidence="5" id="KW-0963">Cytoplasm</keyword>
<keyword evidence="12" id="KW-0325">Glycoprotein</keyword>
<evidence type="ECO:0000256" key="8">
    <source>
        <dbReference type="ARBA" id="ARBA00022729"/>
    </source>
</evidence>
<dbReference type="AlphaFoldDB" id="S3D201"/>
<dbReference type="InterPro" id="IPR036430">
    <property type="entry name" value="RNase_T2-like_sf"/>
</dbReference>
<dbReference type="GO" id="GO:0006401">
    <property type="term" value="P:RNA catabolic process"/>
    <property type="evidence" value="ECO:0007669"/>
    <property type="project" value="TreeGrafter"/>
</dbReference>
<evidence type="ECO:0000256" key="12">
    <source>
        <dbReference type="ARBA" id="ARBA00023180"/>
    </source>
</evidence>
<feature type="compositionally biased region" description="Low complexity" evidence="18">
    <location>
        <begin position="119"/>
        <end position="141"/>
    </location>
</feature>
<evidence type="ECO:0000256" key="5">
    <source>
        <dbReference type="ARBA" id="ARBA00022490"/>
    </source>
</evidence>
<feature type="domain" description="RNase T2-like C-terminal" evidence="20">
    <location>
        <begin position="400"/>
        <end position="513"/>
    </location>
</feature>
<dbReference type="PROSITE" id="PS00531">
    <property type="entry name" value="RNASE_T2_2"/>
    <property type="match status" value="1"/>
</dbReference>
<dbReference type="GO" id="GO:0005576">
    <property type="term" value="C:extracellular region"/>
    <property type="evidence" value="ECO:0007669"/>
    <property type="project" value="TreeGrafter"/>
</dbReference>
<dbReference type="EMBL" id="KE145363">
    <property type="protein sequence ID" value="EPE31189.1"/>
    <property type="molecule type" value="Genomic_DNA"/>
</dbReference>
<dbReference type="Gene3D" id="3.90.730.10">
    <property type="entry name" value="Ribonuclease T2-like"/>
    <property type="match status" value="1"/>
</dbReference>
<evidence type="ECO:0000256" key="13">
    <source>
        <dbReference type="ARBA" id="ARBA00023239"/>
    </source>
</evidence>
<evidence type="ECO:0000256" key="16">
    <source>
        <dbReference type="PIRSR" id="PIRSR633697-1"/>
    </source>
</evidence>
<keyword evidence="6" id="KW-0926">Vacuole</keyword>
<dbReference type="InterPro" id="IPR033697">
    <property type="entry name" value="Ribonuclease_T2_eukaryotic"/>
</dbReference>
<dbReference type="HOGENOM" id="CLU_037966_0_1_1"/>
<keyword evidence="8 19" id="KW-0732">Signal</keyword>
<organism evidence="21 22">
    <name type="scientific">Glarea lozoyensis (strain ATCC 20868 / MF5171)</name>
    <dbReference type="NCBI Taxonomy" id="1116229"/>
    <lineage>
        <taxon>Eukaryota</taxon>
        <taxon>Fungi</taxon>
        <taxon>Dikarya</taxon>
        <taxon>Ascomycota</taxon>
        <taxon>Pezizomycotina</taxon>
        <taxon>Leotiomycetes</taxon>
        <taxon>Helotiales</taxon>
        <taxon>Helotiaceae</taxon>
        <taxon>Glarea</taxon>
    </lineage>
</organism>
<keyword evidence="10" id="KW-0378">Hydrolase</keyword>
<keyword evidence="9" id="KW-0255">Endonuclease</keyword>
<evidence type="ECO:0000256" key="2">
    <source>
        <dbReference type="ARBA" id="ARBA00004496"/>
    </source>
</evidence>
<dbReference type="EC" id="4.6.1.19" evidence="4"/>
<evidence type="ECO:0000256" key="19">
    <source>
        <dbReference type="SAM" id="SignalP"/>
    </source>
</evidence>
<evidence type="ECO:0000256" key="7">
    <source>
        <dbReference type="ARBA" id="ARBA00022722"/>
    </source>
</evidence>
<dbReference type="KEGG" id="glz:GLAREA_04156"/>
<proteinExistence type="inferred from homology"/>
<dbReference type="InterPro" id="IPR001568">
    <property type="entry name" value="RNase_T2-like"/>
</dbReference>
<evidence type="ECO:0000256" key="14">
    <source>
        <dbReference type="ARBA" id="ARBA00025494"/>
    </source>
</evidence>
<reference evidence="21 22" key="1">
    <citation type="journal article" date="2013" name="BMC Genomics">
        <title>Genomics-driven discovery of the pneumocandin biosynthetic gene cluster in the fungus Glarea lozoyensis.</title>
        <authorList>
            <person name="Chen L."/>
            <person name="Yue Q."/>
            <person name="Zhang X."/>
            <person name="Xiang M."/>
            <person name="Wang C."/>
            <person name="Li S."/>
            <person name="Che Y."/>
            <person name="Ortiz-Lopez F.J."/>
            <person name="Bills G.F."/>
            <person name="Liu X."/>
            <person name="An Z."/>
        </authorList>
    </citation>
    <scope>NUCLEOTIDE SEQUENCE [LARGE SCALE GENOMIC DNA]</scope>
    <source>
        <strain evidence="22">ATCC 20868 / MF5171</strain>
    </source>
</reference>
<sequence length="515" mass="53154">MRFSTVAASLALPLGISASCNADNCLRALRAPTKLAEAQAFCATFTTAAVTATSAIPSYAVAACGGDVVSRVSSACSCIAVSTSSTSASSSTSSSTISTSTSVSSSTSISSSTIIATTSSSSTSSTSVTSSTSTAPTSSPTGFPPGPKTCLNPQLSCQNTTVVEDLCCFNAPGGQLLQTQFWDTAPSTGPADSWTLHGLWPDHCDGTYDANCDPSREYSNITAILQSYNRTDLLTYMSKYWKDYQGNDESFWEHEWDKHGTCISTLEPSCYNGYTGQEEVVDYFEKAVSLFQGLDSYKFLAAAGILPSTTVTYTSAQIQSALTAAHGFPVTIGCSGGALDEIWYHFDVRGSVQTGEFVATSPDGSKSSCADTGVKYLPKYLPPSTTTTSSPPGPTATGAPYAGKGFLQATTGGAQKGCLISAGTWYTTGTCATYTATASGTGFTLTSSKGPCGIVADAFTCAAGTTPGVFTSVNGLLAYGSSSDFYAAAVPSGSVQQKVFTTSNAVQVTFKWQSV</sequence>
<dbReference type="InterPro" id="IPR018188">
    <property type="entry name" value="RNase_T2_His_AS_1"/>
</dbReference>
<dbReference type="GO" id="GO:0016787">
    <property type="term" value="F:hydrolase activity"/>
    <property type="evidence" value="ECO:0007669"/>
    <property type="project" value="UniProtKB-KW"/>
</dbReference>
<evidence type="ECO:0000256" key="11">
    <source>
        <dbReference type="ARBA" id="ARBA00023157"/>
    </source>
</evidence>
<dbReference type="OrthoDB" id="435754at2759"/>
<protein>
    <recommendedName>
        <fullName evidence="15">Ribonuclease T2-like</fullName>
        <ecNumber evidence="4">4.6.1.19</ecNumber>
    </recommendedName>
</protein>
<feature type="active site" evidence="16">
    <location>
        <position position="197"/>
    </location>
</feature>
<dbReference type="PROSITE" id="PS51257">
    <property type="entry name" value="PROKAR_LIPOPROTEIN"/>
    <property type="match status" value="1"/>
</dbReference>
<dbReference type="PANTHER" id="PTHR11240">
    <property type="entry name" value="RIBONUCLEASE T2"/>
    <property type="match status" value="1"/>
</dbReference>
<dbReference type="CDD" id="cd01061">
    <property type="entry name" value="RNase_T2_euk"/>
    <property type="match status" value="1"/>
</dbReference>
<dbReference type="eggNOG" id="KOG1642">
    <property type="taxonomic scope" value="Eukaryota"/>
</dbReference>
<dbReference type="GO" id="GO:0033897">
    <property type="term" value="F:ribonuclease T2 activity"/>
    <property type="evidence" value="ECO:0007669"/>
    <property type="project" value="UniProtKB-EC"/>
</dbReference>
<evidence type="ECO:0000256" key="10">
    <source>
        <dbReference type="ARBA" id="ARBA00022801"/>
    </source>
</evidence>
<name>S3D201_GLAL2</name>
<dbReference type="Pfam" id="PF25488">
    <property type="entry name" value="RNaseT2L_C"/>
    <property type="match status" value="1"/>
</dbReference>